<dbReference type="Pfam" id="PF12474">
    <property type="entry name" value="PKK"/>
    <property type="match status" value="2"/>
</dbReference>
<dbReference type="InterPro" id="IPR051585">
    <property type="entry name" value="STE20_Ser/Thr_Kinases"/>
</dbReference>
<gene>
    <name evidence="16" type="primary">Slk</name>
    <name evidence="16" type="ORF">SAKLUC_R13767</name>
</gene>
<evidence type="ECO:0000256" key="4">
    <source>
        <dbReference type="ARBA" id="ARBA00022553"/>
    </source>
</evidence>
<feature type="coiled-coil region" evidence="12">
    <location>
        <begin position="1023"/>
        <end position="1057"/>
    </location>
</feature>
<feature type="compositionally biased region" description="Acidic residues" evidence="13">
    <location>
        <begin position="312"/>
        <end position="328"/>
    </location>
</feature>
<keyword evidence="3" id="KW-0723">Serine/threonine-protein kinase</keyword>
<dbReference type="Gene3D" id="3.30.200.20">
    <property type="entry name" value="Phosphorylase Kinase, domain 1"/>
    <property type="match status" value="1"/>
</dbReference>
<dbReference type="InterPro" id="IPR008271">
    <property type="entry name" value="Ser/Thr_kinase_AS"/>
</dbReference>
<evidence type="ECO:0000313" key="16">
    <source>
        <dbReference type="EMBL" id="NXG03380.1"/>
    </source>
</evidence>
<evidence type="ECO:0000256" key="12">
    <source>
        <dbReference type="SAM" id="Coils"/>
    </source>
</evidence>
<organism evidence="16 17">
    <name type="scientific">Sakesphorus luctuosus</name>
    <dbReference type="NCBI Taxonomy" id="419690"/>
    <lineage>
        <taxon>Eukaryota</taxon>
        <taxon>Metazoa</taxon>
        <taxon>Chordata</taxon>
        <taxon>Craniata</taxon>
        <taxon>Vertebrata</taxon>
        <taxon>Euteleostomi</taxon>
        <taxon>Archelosauria</taxon>
        <taxon>Archosauria</taxon>
        <taxon>Dinosauria</taxon>
        <taxon>Saurischia</taxon>
        <taxon>Theropoda</taxon>
        <taxon>Coelurosauria</taxon>
        <taxon>Aves</taxon>
        <taxon>Neognathae</taxon>
        <taxon>Neoaves</taxon>
        <taxon>Telluraves</taxon>
        <taxon>Australaves</taxon>
        <taxon>Passeriformes</taxon>
        <taxon>Thamnophilidae</taxon>
        <taxon>Sakesphorus</taxon>
    </lineage>
</organism>
<dbReference type="GO" id="GO:0004674">
    <property type="term" value="F:protein serine/threonine kinase activity"/>
    <property type="evidence" value="ECO:0007669"/>
    <property type="project" value="UniProtKB-KW"/>
</dbReference>
<dbReference type="CDD" id="cd06643">
    <property type="entry name" value="STKc_SLK"/>
    <property type="match status" value="1"/>
</dbReference>
<dbReference type="FunFam" id="1.10.510.10:FF:000081">
    <property type="entry name" value="STE20-like serine/threonine-protein kinase"/>
    <property type="match status" value="1"/>
</dbReference>
<comment type="similarity">
    <text evidence="1">Belongs to the protein kinase superfamily. STE Ser/Thr protein kinase family. STE20 subfamily.</text>
</comment>
<feature type="region of interest" description="Disordered" evidence="13">
    <location>
        <begin position="580"/>
        <end position="749"/>
    </location>
</feature>
<feature type="compositionally biased region" description="Basic and acidic residues" evidence="13">
    <location>
        <begin position="611"/>
        <end position="624"/>
    </location>
</feature>
<keyword evidence="4" id="KW-0597">Phosphoprotein</keyword>
<dbReference type="GO" id="GO:0005524">
    <property type="term" value="F:ATP binding"/>
    <property type="evidence" value="ECO:0007669"/>
    <property type="project" value="UniProtKB-UniRule"/>
</dbReference>
<comment type="catalytic activity">
    <reaction evidence="10">
        <text>L-seryl-[protein] + ATP = O-phospho-L-seryl-[protein] + ADP + H(+)</text>
        <dbReference type="Rhea" id="RHEA:17989"/>
        <dbReference type="Rhea" id="RHEA-COMP:9863"/>
        <dbReference type="Rhea" id="RHEA-COMP:11604"/>
        <dbReference type="ChEBI" id="CHEBI:15378"/>
        <dbReference type="ChEBI" id="CHEBI:29999"/>
        <dbReference type="ChEBI" id="CHEBI:30616"/>
        <dbReference type="ChEBI" id="CHEBI:83421"/>
        <dbReference type="ChEBI" id="CHEBI:456216"/>
        <dbReference type="EC" id="2.7.11.1"/>
    </reaction>
</comment>
<dbReference type="InterPro" id="IPR000719">
    <property type="entry name" value="Prot_kinase_dom"/>
</dbReference>
<feature type="non-terminal residue" evidence="16">
    <location>
        <position position="1223"/>
    </location>
</feature>
<dbReference type="FunFam" id="3.30.200.20:FF:000120">
    <property type="entry name" value="STE20-like serine/threonine-protein kinase"/>
    <property type="match status" value="1"/>
</dbReference>
<evidence type="ECO:0000256" key="11">
    <source>
        <dbReference type="PROSITE-ProRule" id="PRU10141"/>
    </source>
</evidence>
<feature type="region of interest" description="Disordered" evidence="13">
    <location>
        <begin position="311"/>
        <end position="555"/>
    </location>
</feature>
<dbReference type="SUPFAM" id="SSF56112">
    <property type="entry name" value="Protein kinase-like (PK-like)"/>
    <property type="match status" value="1"/>
</dbReference>
<evidence type="ECO:0000259" key="14">
    <source>
        <dbReference type="PROSITE" id="PS50011"/>
    </source>
</evidence>
<dbReference type="EC" id="2.7.11.1" evidence="2"/>
<evidence type="ECO:0000313" key="17">
    <source>
        <dbReference type="Proteomes" id="UP000558958"/>
    </source>
</evidence>
<evidence type="ECO:0000256" key="7">
    <source>
        <dbReference type="ARBA" id="ARBA00022777"/>
    </source>
</evidence>
<dbReference type="PROSITE" id="PS00108">
    <property type="entry name" value="PROTEIN_KINASE_ST"/>
    <property type="match status" value="1"/>
</dbReference>
<evidence type="ECO:0000256" key="2">
    <source>
        <dbReference type="ARBA" id="ARBA00012513"/>
    </source>
</evidence>
<feature type="coiled-coil region" evidence="12">
    <location>
        <begin position="1098"/>
        <end position="1169"/>
    </location>
</feature>
<dbReference type="PANTHER" id="PTHR46538">
    <property type="entry name" value="PROTEIN KINASE DOMAIN-CONTAINING PROTEIN"/>
    <property type="match status" value="1"/>
</dbReference>
<keyword evidence="5" id="KW-0808">Transferase</keyword>
<feature type="binding site" evidence="11">
    <location>
        <position position="63"/>
    </location>
    <ligand>
        <name>ATP</name>
        <dbReference type="ChEBI" id="CHEBI:30616"/>
    </ligand>
</feature>
<dbReference type="SMART" id="SM00220">
    <property type="entry name" value="S_TKc"/>
    <property type="match status" value="1"/>
</dbReference>
<feature type="compositionally biased region" description="Basic and acidic residues" evidence="13">
    <location>
        <begin position="637"/>
        <end position="650"/>
    </location>
</feature>
<keyword evidence="8 11" id="KW-0067">ATP-binding</keyword>
<proteinExistence type="inferred from homology"/>
<evidence type="ECO:0000256" key="13">
    <source>
        <dbReference type="SAM" id="MobiDB-lite"/>
    </source>
</evidence>
<evidence type="ECO:0000256" key="9">
    <source>
        <dbReference type="ARBA" id="ARBA00047899"/>
    </source>
</evidence>
<evidence type="ECO:0000259" key="15">
    <source>
        <dbReference type="PROSITE" id="PS50151"/>
    </source>
</evidence>
<keyword evidence="6 11" id="KW-0547">Nucleotide-binding</keyword>
<keyword evidence="7 16" id="KW-0418">Kinase</keyword>
<feature type="compositionally biased region" description="Basic and acidic residues" evidence="13">
    <location>
        <begin position="363"/>
        <end position="390"/>
    </location>
</feature>
<reference evidence="16 17" key="1">
    <citation type="submission" date="2019-09" db="EMBL/GenBank/DDBJ databases">
        <title>Bird 10,000 Genomes (B10K) Project - Family phase.</title>
        <authorList>
            <person name="Zhang G."/>
        </authorList>
    </citation>
    <scope>NUCLEOTIDE SEQUENCE [LARGE SCALE GENOMIC DNA]</scope>
    <source>
        <strain evidence="16">B10K-DU-001-06</strain>
        <tissue evidence="16">Muscle</tissue>
    </source>
</reference>
<feature type="compositionally biased region" description="Polar residues" evidence="13">
    <location>
        <begin position="537"/>
        <end position="546"/>
    </location>
</feature>
<dbReference type="InterPro" id="IPR017441">
    <property type="entry name" value="Protein_kinase_ATP_BS"/>
</dbReference>
<dbReference type="PANTHER" id="PTHR46538:SF1">
    <property type="entry name" value="NON-SPECIFIC SERINE_THREONINE PROTEIN KINASE"/>
    <property type="match status" value="1"/>
</dbReference>
<evidence type="ECO:0000256" key="5">
    <source>
        <dbReference type="ARBA" id="ARBA00022679"/>
    </source>
</evidence>
<feature type="domain" description="UVR" evidence="15">
    <location>
        <begin position="863"/>
        <end position="898"/>
    </location>
</feature>
<comment type="catalytic activity">
    <reaction evidence="9">
        <text>L-threonyl-[protein] + ATP = O-phospho-L-threonyl-[protein] + ADP + H(+)</text>
        <dbReference type="Rhea" id="RHEA:46608"/>
        <dbReference type="Rhea" id="RHEA-COMP:11060"/>
        <dbReference type="Rhea" id="RHEA-COMP:11605"/>
        <dbReference type="ChEBI" id="CHEBI:15378"/>
        <dbReference type="ChEBI" id="CHEBI:30013"/>
        <dbReference type="ChEBI" id="CHEBI:30616"/>
        <dbReference type="ChEBI" id="CHEBI:61977"/>
        <dbReference type="ChEBI" id="CHEBI:456216"/>
        <dbReference type="EC" id="2.7.11.1"/>
    </reaction>
</comment>
<evidence type="ECO:0000256" key="1">
    <source>
        <dbReference type="ARBA" id="ARBA00008874"/>
    </source>
</evidence>
<dbReference type="PROSITE" id="PS00107">
    <property type="entry name" value="PROTEIN_KINASE_ATP"/>
    <property type="match status" value="1"/>
</dbReference>
<feature type="domain" description="Protein kinase" evidence="14">
    <location>
        <begin position="34"/>
        <end position="292"/>
    </location>
</feature>
<dbReference type="InterPro" id="IPR011009">
    <property type="entry name" value="Kinase-like_dom_sf"/>
</dbReference>
<comment type="caution">
    <text evidence="16">The sequence shown here is derived from an EMBL/GenBank/DDBJ whole genome shotgun (WGS) entry which is preliminary data.</text>
</comment>
<dbReference type="InterPro" id="IPR022165">
    <property type="entry name" value="PKK"/>
</dbReference>
<feature type="compositionally biased region" description="Basic and acidic residues" evidence="13">
    <location>
        <begin position="580"/>
        <end position="591"/>
    </location>
</feature>
<dbReference type="PROSITE" id="PS50011">
    <property type="entry name" value="PROTEIN_KINASE_DOM"/>
    <property type="match status" value="1"/>
</dbReference>
<feature type="compositionally biased region" description="Polar residues" evidence="13">
    <location>
        <begin position="717"/>
        <end position="728"/>
    </location>
</feature>
<feature type="compositionally biased region" description="Polar residues" evidence="13">
    <location>
        <begin position="394"/>
        <end position="407"/>
    </location>
</feature>
<name>A0A7K8YJK1_9PASS</name>
<keyword evidence="17" id="KW-1185">Reference proteome</keyword>
<feature type="coiled-coil region" evidence="12">
    <location>
        <begin position="815"/>
        <end position="950"/>
    </location>
</feature>
<feature type="compositionally biased region" description="Basic and acidic residues" evidence="13">
    <location>
        <begin position="657"/>
        <end position="683"/>
    </location>
</feature>
<dbReference type="Proteomes" id="UP000558958">
    <property type="component" value="Unassembled WGS sequence"/>
</dbReference>
<evidence type="ECO:0000256" key="6">
    <source>
        <dbReference type="ARBA" id="ARBA00022741"/>
    </source>
</evidence>
<feature type="compositionally biased region" description="Basic and acidic residues" evidence="13">
    <location>
        <begin position="490"/>
        <end position="536"/>
    </location>
</feature>
<sequence>MSFFNFRKIFKLGGEKKKKQYEHVKRDLNPEEFWEIIGELGDGAFGKVFKAQNKETKVLAAAKVIDTKSEEELEDYMVEIDILASCDHPNIVKLLDAFYYENNLWILIEFCAGGAVDAVMLELERPLTEPQIKVVCRQTLEALNYLHENKIIHRDLKAGNILFTLDGDIKLADFGVSAKNTRTIQRRDSFIGTPYWMAPEVVMCETSKDRPYDYKADIWSLGITLIEMAQIEPPHHELNPMRVLLKIAKSDPPTLAQPSKWSSDFKDFLKKCLEKNVDARWSATQLLQHPFVTVTSNKPIRELIAEAKAEVTEEVEDGKDEDEEEETENSLQLPAEKRASSDLSIASSEEDKLSQNASVLESLSEKTESNAIEDKTTRDESEDIKFRKTADNICDTTVNMKVQNGSVPTGEDEQGKIMPAEKNTESLEKPHEVTEPQKEGKELEAVTKSEIKDEPNLKIEKENAMANEQTEDDKLKVVPTTENSVETEEGISKETGEKEEKEDRTDLSGVEEEKIPIEDTDTEHKEDKDEDRKEATIDTSTETVPNATVKVSDEETELVKDGIDNVKELGGIAETVISDGDKIPELEDKPVESQAKQVHEIISSEETLPESQDKVIKVDKKLAESENEDISNASSTEETKIKVSGKDVVDQKAIQSKPEDISNEVIDKERVKVTSDEVMKDRLQNSVSEQADDSEVTAVPSISISTEENEKAKVDPQGNTETSQQVESENLKENDADSGTGSTADNSSIDLNLSISSFLSKNKETGSISLQETRRQKKTLKKTRKFVVDGVEVSVTTSKIVTENDSKSEEMRFLRRQELRELRLLQKEEQRAQQQLSNKLLQQREQMFRRFEQEMTSKKRQYDQEIENLEKQQKQTIERLEQEHTNRLRDEAKRIKAEQEKELSKFQNVLKNKKKEVLCEVEKAPKELRKELMKRKKEELAQSQHAQEQEFVQKQQQELDASLKKIIQQQKTELATIERDCLNNKQQLMRAREAAIWELEERHLQEKHQLLKQQLKDQYFMQRHQLLKRHEKETEQMQRYNQRLIEELKNKQTQERARLPKIQRSEAKTRMAMFKKSLRINSLASPDQDREKIKQFAVQEEKRQKNERLAQHQKHENQMRDLQLQCEANIRELHQLQNEKCHLLVEHETQKLKELDEEHSQELKEWREKLRPRKKTLEEEFARKLQEQEVFFKMTGESECLNPSTQSRISKFYPIPSLHSTGS</sequence>
<keyword evidence="12" id="KW-0175">Coiled coil</keyword>
<dbReference type="EMBL" id="VWZD01004408">
    <property type="protein sequence ID" value="NXG03380.1"/>
    <property type="molecule type" value="Genomic_DNA"/>
</dbReference>
<feature type="non-terminal residue" evidence="16">
    <location>
        <position position="1"/>
    </location>
</feature>
<dbReference type="Pfam" id="PF00069">
    <property type="entry name" value="Pkinase"/>
    <property type="match status" value="1"/>
</dbReference>
<evidence type="ECO:0000256" key="8">
    <source>
        <dbReference type="ARBA" id="ARBA00022840"/>
    </source>
</evidence>
<accession>A0A7K8YJK1</accession>
<feature type="compositionally biased region" description="Basic and acidic residues" evidence="13">
    <location>
        <begin position="422"/>
        <end position="463"/>
    </location>
</feature>
<protein>
    <recommendedName>
        <fullName evidence="2">non-specific serine/threonine protein kinase</fullName>
        <ecNumber evidence="2">2.7.11.1</ecNumber>
    </recommendedName>
</protein>
<dbReference type="Gene3D" id="1.10.510.10">
    <property type="entry name" value="Transferase(Phosphotransferase) domain 1"/>
    <property type="match status" value="1"/>
</dbReference>
<dbReference type="InterPro" id="IPR001943">
    <property type="entry name" value="UVR_dom"/>
</dbReference>
<evidence type="ECO:0000256" key="10">
    <source>
        <dbReference type="ARBA" id="ARBA00048679"/>
    </source>
</evidence>
<dbReference type="AlphaFoldDB" id="A0A7K8YJK1"/>
<dbReference type="PROSITE" id="PS50151">
    <property type="entry name" value="UVR"/>
    <property type="match status" value="1"/>
</dbReference>
<evidence type="ECO:0000256" key="3">
    <source>
        <dbReference type="ARBA" id="ARBA00022527"/>
    </source>
</evidence>